<reference evidence="9 11" key="1">
    <citation type="journal article" date="2015" name="Genome Announc.">
        <title>Complete genome sequences for 35 biothreat assay-relevant bacillus species.</title>
        <authorList>
            <person name="Johnson S.L."/>
            <person name="Daligault H.E."/>
            <person name="Davenport K.W."/>
            <person name="Jaissle J."/>
            <person name="Frey K.G."/>
            <person name="Ladner J.T."/>
            <person name="Broomall S.M."/>
            <person name="Bishop-Lilly K.A."/>
            <person name="Bruce D.C."/>
            <person name="Gibbons H.S."/>
            <person name="Coyne S.R."/>
            <person name="Lo C.C."/>
            <person name="Meincke L."/>
            <person name="Munk A.C."/>
            <person name="Koroleva G.I."/>
            <person name="Rosenzweig C.N."/>
            <person name="Palacios G.F."/>
            <person name="Redden C.L."/>
            <person name="Minogue T.D."/>
            <person name="Chain P.S."/>
        </authorList>
    </citation>
    <scope>NUCLEOTIDE SEQUENCE [LARGE SCALE GENOMIC DNA]</scope>
    <source>
        <strain evidence="9 11">HD1011</strain>
    </source>
</reference>
<proteinExistence type="inferred from homology"/>
<dbReference type="GO" id="GO:0008137">
    <property type="term" value="F:NADH dehydrogenase (ubiquinone) activity"/>
    <property type="evidence" value="ECO:0007669"/>
    <property type="project" value="InterPro"/>
</dbReference>
<feature type="transmembrane region" description="Helical" evidence="7">
    <location>
        <begin position="122"/>
        <end position="139"/>
    </location>
</feature>
<dbReference type="EMBL" id="CP053980">
    <property type="protein sequence ID" value="QKH24847.1"/>
    <property type="molecule type" value="Genomic_DNA"/>
</dbReference>
<feature type="transmembrane region" description="Helical" evidence="7">
    <location>
        <begin position="215"/>
        <end position="238"/>
    </location>
</feature>
<feature type="transmembrane region" description="Helical" evidence="7">
    <location>
        <begin position="145"/>
        <end position="163"/>
    </location>
</feature>
<dbReference type="NCBIfam" id="NF004502">
    <property type="entry name" value="PRK05846.2-1"/>
    <property type="match status" value="1"/>
</dbReference>
<evidence type="ECO:0000256" key="5">
    <source>
        <dbReference type="ARBA" id="ARBA00023136"/>
    </source>
</evidence>
<dbReference type="NCBIfam" id="TIGR01972">
    <property type="entry name" value="NDH_I_M"/>
    <property type="match status" value="1"/>
</dbReference>
<evidence type="ECO:0000313" key="12">
    <source>
        <dbReference type="Proteomes" id="UP000501107"/>
    </source>
</evidence>
<dbReference type="RefSeq" id="WP_000998910.1">
    <property type="nucleotide sequence ID" value="NZ_CP009335.1"/>
</dbReference>
<dbReference type="InterPro" id="IPR010227">
    <property type="entry name" value="NADH_Q_OxRdtase_chainM/4"/>
</dbReference>
<dbReference type="InterPro" id="IPR003918">
    <property type="entry name" value="NADH_UbQ_OxRdtase"/>
</dbReference>
<evidence type="ECO:0000313" key="10">
    <source>
        <dbReference type="EMBL" id="QKH24847.1"/>
    </source>
</evidence>
<dbReference type="InterPro" id="IPR001750">
    <property type="entry name" value="ND/Mrp_TM"/>
</dbReference>
<comment type="subcellular location">
    <subcellularLocation>
        <location evidence="1">Cell membrane</location>
        <topology evidence="1">Multi-pass membrane protein</topology>
    </subcellularLocation>
    <subcellularLocation>
        <location evidence="6">Membrane</location>
        <topology evidence="6">Multi-pass membrane protein</topology>
    </subcellularLocation>
</comment>
<feature type="transmembrane region" description="Helical" evidence="7">
    <location>
        <begin position="388"/>
        <end position="406"/>
    </location>
</feature>
<feature type="transmembrane region" description="Helical" evidence="7">
    <location>
        <begin position="426"/>
        <end position="446"/>
    </location>
</feature>
<feature type="transmembrane region" description="Helical" evidence="7">
    <location>
        <begin position="319"/>
        <end position="340"/>
    </location>
</feature>
<dbReference type="PANTHER" id="PTHR43507">
    <property type="entry name" value="NADH-UBIQUINONE OXIDOREDUCTASE CHAIN 4"/>
    <property type="match status" value="1"/>
</dbReference>
<feature type="transmembrane region" description="Helical" evidence="7">
    <location>
        <begin position="466"/>
        <end position="486"/>
    </location>
</feature>
<accession>A0A0B5NMM5</accession>
<keyword evidence="4 7" id="KW-1133">Transmembrane helix</keyword>
<keyword evidence="5 7" id="KW-0472">Membrane</keyword>
<dbReference type="Pfam" id="PF00361">
    <property type="entry name" value="Proton_antipo_M"/>
    <property type="match status" value="1"/>
</dbReference>
<protein>
    <submittedName>
        <fullName evidence="10">NADH-quinone oxidoreductase subunit M</fullName>
        <ecNumber evidence="10">1.6.5.11</ecNumber>
    </submittedName>
    <submittedName>
        <fullName evidence="9">Proton-translocating NADH-quinone oxidoreductase, chain M family protein</fullName>
    </submittedName>
</protein>
<evidence type="ECO:0000313" key="9">
    <source>
        <dbReference type="EMBL" id="AJG79074.1"/>
    </source>
</evidence>
<dbReference type="GO" id="GO:0003954">
    <property type="term" value="F:NADH dehydrogenase activity"/>
    <property type="evidence" value="ECO:0007669"/>
    <property type="project" value="TreeGrafter"/>
</dbReference>
<dbReference type="PANTHER" id="PTHR43507:SF1">
    <property type="entry name" value="NADH-UBIQUINONE OXIDOREDUCTASE CHAIN 4"/>
    <property type="match status" value="1"/>
</dbReference>
<evidence type="ECO:0000256" key="1">
    <source>
        <dbReference type="ARBA" id="ARBA00004651"/>
    </source>
</evidence>
<feature type="transmembrane region" description="Helical" evidence="7">
    <location>
        <begin position="95"/>
        <end position="115"/>
    </location>
</feature>
<dbReference type="GO" id="GO:0005886">
    <property type="term" value="C:plasma membrane"/>
    <property type="evidence" value="ECO:0007669"/>
    <property type="project" value="UniProtKB-SubCell"/>
</dbReference>
<dbReference type="KEGG" id="btw:BF38_1018"/>
<dbReference type="AlphaFoldDB" id="A0A0B5NMM5"/>
<feature type="transmembrane region" description="Helical" evidence="7">
    <location>
        <begin position="175"/>
        <end position="195"/>
    </location>
</feature>
<keyword evidence="3 6" id="KW-0812">Transmembrane</keyword>
<organism evidence="10 12">
    <name type="scientific">Bacillus thuringiensis</name>
    <dbReference type="NCBI Taxonomy" id="1428"/>
    <lineage>
        <taxon>Bacteria</taxon>
        <taxon>Bacillati</taxon>
        <taxon>Bacillota</taxon>
        <taxon>Bacilli</taxon>
        <taxon>Bacillales</taxon>
        <taxon>Bacillaceae</taxon>
        <taxon>Bacillus</taxon>
        <taxon>Bacillus cereus group</taxon>
    </lineage>
</organism>
<evidence type="ECO:0000313" key="11">
    <source>
        <dbReference type="Proteomes" id="UP000031876"/>
    </source>
</evidence>
<evidence type="ECO:0000256" key="4">
    <source>
        <dbReference type="ARBA" id="ARBA00022989"/>
    </source>
</evidence>
<dbReference type="Proteomes" id="UP000031876">
    <property type="component" value="Chromosome"/>
</dbReference>
<dbReference type="EC" id="1.6.5.11" evidence="10"/>
<dbReference type="Proteomes" id="UP000501107">
    <property type="component" value="Chromosome"/>
</dbReference>
<name>A0A0B5NMM5_BACTU</name>
<feature type="transmembrane region" description="Helical" evidence="7">
    <location>
        <begin position="259"/>
        <end position="279"/>
    </location>
</feature>
<evidence type="ECO:0000256" key="3">
    <source>
        <dbReference type="ARBA" id="ARBA00022692"/>
    </source>
</evidence>
<dbReference type="EMBL" id="CP009335">
    <property type="protein sequence ID" value="AJG79074.1"/>
    <property type="molecule type" value="Genomic_DNA"/>
</dbReference>
<evidence type="ECO:0000256" key="2">
    <source>
        <dbReference type="ARBA" id="ARBA00009025"/>
    </source>
</evidence>
<dbReference type="GO" id="GO:0015990">
    <property type="term" value="P:electron transport coupled proton transport"/>
    <property type="evidence" value="ECO:0007669"/>
    <property type="project" value="TreeGrafter"/>
</dbReference>
<feature type="transmembrane region" description="Helical" evidence="7">
    <location>
        <begin position="6"/>
        <end position="22"/>
    </location>
</feature>
<sequence length="500" mass="54107">MNDLLLTFFIFSPLLGILLLALTPKKESRTVRALGLFGTVLPFGMAIVLACTYASGRDLSLFDEKVKWIKFGDFVAVDKRWFSIYYELGIDGLSLVMMVLTALLAMLAAIAAFTIKRNLKAFYMLLLMLEIGMLGVFAAQNLMLFFIFFEITLPPMFLLIGKWGKLSSEKAAYSYLIYNGIGSAILLIVFSVLFAKTGTTNITELKEILASVGAGGGMVVPSSLQFGLFLAIMIAFAIKLPVFPLHRWMVNVHIEAHPAVVMLHAGVLLKIGAYGIIRFGQGLFPEYFREFATLIAILGVINLLYGAFLALIQTDFRKVLAYSSISHMGIVLMGLAALNAPGTQGALFQVVSHGLIAALLFFLLGVIEQRFGTSDITALGGLAKSVPVLSGFFLAGGMASLGLPGMSGFVSEFLAFLGLFQGEPVIAAAGVLGIILTAVYVLRATLQVTFGKKEWEAKADIHGWEYVPILLLIFCIIAIGVMPEILGDPLQNTLKTLGVK</sequence>
<comment type="similarity">
    <text evidence="2">Belongs to the complex I subunit 4 family.</text>
</comment>
<feature type="transmembrane region" description="Helical" evidence="7">
    <location>
        <begin position="291"/>
        <end position="312"/>
    </location>
</feature>
<evidence type="ECO:0000259" key="8">
    <source>
        <dbReference type="Pfam" id="PF00361"/>
    </source>
</evidence>
<feature type="transmembrane region" description="Helical" evidence="7">
    <location>
        <begin position="34"/>
        <end position="55"/>
    </location>
</feature>
<feature type="domain" description="NADH:quinone oxidoreductase/Mrp antiporter transmembrane" evidence="8">
    <location>
        <begin position="139"/>
        <end position="436"/>
    </location>
</feature>
<feature type="transmembrane region" description="Helical" evidence="7">
    <location>
        <begin position="346"/>
        <end position="367"/>
    </location>
</feature>
<dbReference type="GO" id="GO:0048039">
    <property type="term" value="F:ubiquinone binding"/>
    <property type="evidence" value="ECO:0007669"/>
    <property type="project" value="TreeGrafter"/>
</dbReference>
<reference evidence="10 12" key="2">
    <citation type="submission" date="2020-05" db="EMBL/GenBank/DDBJ databases">
        <title>FDA dAtabase for Regulatory Grade micrObial Sequences (FDA-ARGOS): Supporting development and validation of Infectious Disease Dx tests.</title>
        <authorList>
            <person name="Nelson B."/>
            <person name="Plummer A."/>
            <person name="Tallon L."/>
            <person name="Sadzewicz L."/>
            <person name="Zhao X."/>
            <person name="Vavikolanu K."/>
            <person name="Mehta A."/>
            <person name="Aluvathingal J."/>
            <person name="Nadendla S."/>
            <person name="Myers T."/>
            <person name="Yan Y."/>
            <person name="Sichtig H."/>
        </authorList>
    </citation>
    <scope>NUCLEOTIDE SEQUENCE [LARGE SCALE GENOMIC DNA]</scope>
    <source>
        <strain evidence="10 12">FDAARGOS_795</strain>
    </source>
</reference>
<evidence type="ECO:0000256" key="6">
    <source>
        <dbReference type="RuleBase" id="RU000320"/>
    </source>
</evidence>
<keyword evidence="10" id="KW-0560">Oxidoreductase</keyword>
<dbReference type="PRINTS" id="PR01437">
    <property type="entry name" value="NUOXDRDTASE4"/>
</dbReference>
<evidence type="ECO:0000256" key="7">
    <source>
        <dbReference type="SAM" id="Phobius"/>
    </source>
</evidence>
<dbReference type="GO" id="GO:0042773">
    <property type="term" value="P:ATP synthesis coupled electron transport"/>
    <property type="evidence" value="ECO:0007669"/>
    <property type="project" value="InterPro"/>
</dbReference>
<gene>
    <name evidence="9" type="ORF">BF38_1018</name>
    <name evidence="10" type="ORF">FOC89_12840</name>
</gene>